<reference evidence="11" key="2">
    <citation type="submission" date="2025-09" db="UniProtKB">
        <authorList>
            <consortium name="Ensembl"/>
        </authorList>
    </citation>
    <scope>IDENTIFICATION</scope>
</reference>
<feature type="transmembrane region" description="Helical" evidence="10">
    <location>
        <begin position="202"/>
        <end position="230"/>
    </location>
</feature>
<dbReference type="Ensembl" id="ENSGMOT00000033569.1">
    <property type="protein sequence ID" value="ENSGMOP00000049555.1"/>
    <property type="gene ID" value="ENSGMOG00000018214.2"/>
</dbReference>
<feature type="transmembrane region" description="Helical" evidence="10">
    <location>
        <begin position="405"/>
        <end position="430"/>
    </location>
</feature>
<dbReference type="AlphaFoldDB" id="A0A8C5BNB5"/>
<feature type="binding site" evidence="6">
    <location>
        <position position="379"/>
    </location>
    <ligand>
        <name>Na(+)</name>
        <dbReference type="ChEBI" id="CHEBI:29101"/>
        <label>1</label>
    </ligand>
</feature>
<dbReference type="InterPro" id="IPR000175">
    <property type="entry name" value="Na/ntran_symport"/>
</dbReference>
<keyword evidence="8" id="KW-0050">Antiport</keyword>
<dbReference type="GO" id="GO:0005886">
    <property type="term" value="C:plasma membrane"/>
    <property type="evidence" value="ECO:0007669"/>
    <property type="project" value="TreeGrafter"/>
</dbReference>
<feature type="transmembrane region" description="Helical" evidence="10">
    <location>
        <begin position="323"/>
        <end position="349"/>
    </location>
</feature>
<evidence type="ECO:0000256" key="6">
    <source>
        <dbReference type="PIRSR" id="PIRSR600175-1"/>
    </source>
</evidence>
<feature type="disulfide bond" evidence="7">
    <location>
        <begin position="242"/>
        <end position="251"/>
    </location>
</feature>
<dbReference type="Proteomes" id="UP000694546">
    <property type="component" value="Chromosome 16"/>
</dbReference>
<evidence type="ECO:0000313" key="12">
    <source>
        <dbReference type="Proteomes" id="UP000694546"/>
    </source>
</evidence>
<feature type="compositionally biased region" description="Basic and acidic residues" evidence="9">
    <location>
        <begin position="17"/>
        <end position="38"/>
    </location>
</feature>
<dbReference type="PANTHER" id="PTHR11616:SF105">
    <property type="entry name" value="SODIUM-DEPENDENT SEROTONIN TRANSPORTER"/>
    <property type="match status" value="1"/>
</dbReference>
<dbReference type="GO" id="GO:0006865">
    <property type="term" value="P:amino acid transport"/>
    <property type="evidence" value="ECO:0007669"/>
    <property type="project" value="TreeGrafter"/>
</dbReference>
<comment type="subcellular location">
    <subcellularLocation>
        <location evidence="1">Membrane</location>
        <topology evidence="1">Multi-pass membrane protein</topology>
    </subcellularLocation>
</comment>
<evidence type="ECO:0000256" key="5">
    <source>
        <dbReference type="ARBA" id="ARBA00023136"/>
    </source>
</evidence>
<keyword evidence="5 10" id="KW-0472">Membrane</keyword>
<name>A0A8C5BNB5_GADMO</name>
<evidence type="ECO:0000256" key="3">
    <source>
        <dbReference type="ARBA" id="ARBA00022692"/>
    </source>
</evidence>
<dbReference type="OMA" id="WATALEC"/>
<feature type="transmembrane region" description="Helical" evidence="10">
    <location>
        <begin position="130"/>
        <end position="148"/>
    </location>
</feature>
<dbReference type="PANTHER" id="PTHR11616">
    <property type="entry name" value="SODIUM/CHLORIDE DEPENDENT TRANSPORTER"/>
    <property type="match status" value="1"/>
</dbReference>
<feature type="region of interest" description="Disordered" evidence="9">
    <location>
        <begin position="1"/>
        <end position="100"/>
    </location>
</feature>
<feature type="transmembrane region" description="Helical" evidence="10">
    <location>
        <begin position="507"/>
        <end position="532"/>
    </location>
</feature>
<reference evidence="11" key="1">
    <citation type="submission" date="2025-08" db="UniProtKB">
        <authorList>
            <consortium name="Ensembl"/>
        </authorList>
    </citation>
    <scope>IDENTIFICATION</scope>
</reference>
<feature type="transmembrane region" description="Helical" evidence="10">
    <location>
        <begin position="538"/>
        <end position="558"/>
    </location>
</feature>
<dbReference type="GO" id="GO:0015297">
    <property type="term" value="F:antiporter activity"/>
    <property type="evidence" value="ECO:0007669"/>
    <property type="project" value="UniProtKB-KW"/>
</dbReference>
<feature type="transmembrane region" description="Helical" evidence="10">
    <location>
        <begin position="369"/>
        <end position="393"/>
    </location>
</feature>
<dbReference type="GeneTree" id="ENSGT00940000157855"/>
<keyword evidence="7" id="KW-1015">Disulfide bond</keyword>
<protein>
    <recommendedName>
        <fullName evidence="8">Transporter</fullName>
    </recommendedName>
</protein>
<feature type="binding site" evidence="6">
    <location>
        <position position="143"/>
    </location>
    <ligand>
        <name>Na(+)</name>
        <dbReference type="ChEBI" id="CHEBI:29101"/>
        <label>1</label>
    </ligand>
</feature>
<dbReference type="PRINTS" id="PR00176">
    <property type="entry name" value="NANEUSMPORT"/>
</dbReference>
<accession>A0A8C5BNB5</accession>
<dbReference type="InterPro" id="IPR037272">
    <property type="entry name" value="SNS_sf"/>
</dbReference>
<feature type="binding site" evidence="6">
    <location>
        <position position="136"/>
    </location>
    <ligand>
        <name>Na(+)</name>
        <dbReference type="ChEBI" id="CHEBI:29101"/>
        <label>1</label>
    </ligand>
</feature>
<dbReference type="GO" id="GO:0043005">
    <property type="term" value="C:neuron projection"/>
    <property type="evidence" value="ECO:0007669"/>
    <property type="project" value="TreeGrafter"/>
</dbReference>
<keyword evidence="6" id="KW-0479">Metal-binding</keyword>
<feature type="binding site" evidence="6">
    <location>
        <position position="411"/>
    </location>
    <ligand>
        <name>Na(+)</name>
        <dbReference type="ChEBI" id="CHEBI:29101"/>
        <label>1</label>
    </ligand>
</feature>
<dbReference type="GO" id="GO:0005335">
    <property type="term" value="F:serotonin:sodium:chloride symporter activity"/>
    <property type="evidence" value="ECO:0007669"/>
    <property type="project" value="Ensembl"/>
</dbReference>
<keyword evidence="12" id="KW-1185">Reference proteome</keyword>
<evidence type="ECO:0000313" key="11">
    <source>
        <dbReference type="Ensembl" id="ENSGMOP00000049555.1"/>
    </source>
</evidence>
<proteinExistence type="inferred from homology"/>
<feature type="transmembrane region" description="Helical" evidence="10">
    <location>
        <begin position="294"/>
        <end position="311"/>
    </location>
</feature>
<feature type="binding site" evidence="6">
    <location>
        <position position="138"/>
    </location>
    <ligand>
        <name>Na(+)</name>
        <dbReference type="ChEBI" id="CHEBI:29101"/>
        <label>1</label>
    </ligand>
</feature>
<comment type="similarity">
    <text evidence="8">Belongs to the sodium:neurotransmitter symporter (SNF) (TC 2.A.22) family.</text>
</comment>
<feature type="transmembrane region" description="Helical" evidence="10">
    <location>
        <begin position="619"/>
        <end position="641"/>
    </location>
</feature>
<dbReference type="GO" id="GO:0051378">
    <property type="term" value="F:serotonin binding"/>
    <property type="evidence" value="ECO:0007669"/>
    <property type="project" value="TreeGrafter"/>
</dbReference>
<feature type="transmembrane region" description="Helical" evidence="10">
    <location>
        <begin position="160"/>
        <end position="181"/>
    </location>
</feature>
<feature type="binding site" evidence="6">
    <location>
        <position position="139"/>
    </location>
    <ligand>
        <name>Na(+)</name>
        <dbReference type="ChEBI" id="CHEBI:29101"/>
        <label>1</label>
    </ligand>
</feature>
<sequence>MSPMKMNRGSEKDEEENDKRAEEEDKKKEEGSQQEKGRLMLADGLAEKGPKPLSFVAGQRVSNGLPSTAPQSPTETTGTPGAGSQDTASGSGGGGAGGTNAVPAGGLRTLVVQQMSLERPRETWSKKMDFLLSVIGYAVDLGNVWRFPYICYQNGGGAFLLPYMLMAVFGGVPLFYMELALGQFHRSGCISIWKHICPIFKGIGFAICIIALYIAFYYNTIMAWSLYYLLSCFRPTLPWASCSNSWNTANCKVYTYTDRNVSWSNSSTSPAEEFYTRQVLQVHLSPGLHQLGSVSWQLALCLLFIFTIVYFSIWKGVKTSGKVVWVTATFPYLVLLVLLVRGCTLPGAWRGVVFYLQPDWQKLLSTTVWVDAAAQIFFSLGPGFGVLLAFASYNPFHNNCYKDALLTSSVNCLTSFLSGFVIFTVLGYMAEMRQQDVSAVAKDAGPSLLFIIYAEAIANMPASTFFAVIFFLMLIMLGLDSTFAGLEGVITAMIDEFPQLLAKRRKLFVFGLVCVCYLGALSTLTYGGAYVVKLFEEYATGPAVITVVLLEVIAVSWFYGTDRFCRDVQLMLGIYPGWFWRVCWVAICPCFLLFIIISFLAFPPEVRLFDYQYPAWTNVLGYCIGVSSFICVPTYMVYYLCRAKGSFKQVHRRILPSYSLQTHTHTHIQSLSPLHLSILHRHIQNTMPTHVTSRG</sequence>
<evidence type="ECO:0000256" key="7">
    <source>
        <dbReference type="PIRSR" id="PIRSR600175-2"/>
    </source>
</evidence>
<feature type="transmembrane region" description="Helical" evidence="10">
    <location>
        <begin position="450"/>
        <end position="477"/>
    </location>
</feature>
<feature type="binding site" evidence="6">
    <location>
        <position position="480"/>
    </location>
    <ligand>
        <name>Na(+)</name>
        <dbReference type="ChEBI" id="CHEBI:29101"/>
        <label>1</label>
    </ligand>
</feature>
<organism evidence="11 12">
    <name type="scientific">Gadus morhua</name>
    <name type="common">Atlantic cod</name>
    <dbReference type="NCBI Taxonomy" id="8049"/>
    <lineage>
        <taxon>Eukaryota</taxon>
        <taxon>Metazoa</taxon>
        <taxon>Chordata</taxon>
        <taxon>Craniata</taxon>
        <taxon>Vertebrata</taxon>
        <taxon>Euteleostomi</taxon>
        <taxon>Actinopterygii</taxon>
        <taxon>Neopterygii</taxon>
        <taxon>Teleostei</taxon>
        <taxon>Neoteleostei</taxon>
        <taxon>Acanthomorphata</taxon>
        <taxon>Zeiogadaria</taxon>
        <taxon>Gadariae</taxon>
        <taxon>Gadiformes</taxon>
        <taxon>Gadoidei</taxon>
        <taxon>Gadidae</taxon>
        <taxon>Gadus</taxon>
    </lineage>
</organism>
<keyword evidence="6" id="KW-0915">Sodium</keyword>
<dbReference type="PROSITE" id="PS00610">
    <property type="entry name" value="NA_NEUROTRAN_SYMP_1"/>
    <property type="match status" value="1"/>
</dbReference>
<keyword evidence="4 10" id="KW-1133">Transmembrane helix</keyword>
<dbReference type="NCBIfam" id="NF037979">
    <property type="entry name" value="Na_transp"/>
    <property type="match status" value="1"/>
</dbReference>
<feature type="transmembrane region" description="Helical" evidence="10">
    <location>
        <begin position="578"/>
        <end position="599"/>
    </location>
</feature>
<dbReference type="Pfam" id="PF00209">
    <property type="entry name" value="SNF"/>
    <property type="match status" value="1"/>
</dbReference>
<evidence type="ECO:0000256" key="4">
    <source>
        <dbReference type="ARBA" id="ARBA00022989"/>
    </source>
</evidence>
<keyword evidence="3 8" id="KW-0812">Transmembrane</keyword>
<feature type="binding site" evidence="6">
    <location>
        <position position="477"/>
    </location>
    <ligand>
        <name>Na(+)</name>
        <dbReference type="ChEBI" id="CHEBI:29101"/>
        <label>1</label>
    </ligand>
</feature>
<dbReference type="GO" id="GO:0098793">
    <property type="term" value="C:presynapse"/>
    <property type="evidence" value="ECO:0007669"/>
    <property type="project" value="GOC"/>
</dbReference>
<evidence type="ECO:0000256" key="8">
    <source>
        <dbReference type="RuleBase" id="RU003732"/>
    </source>
</evidence>
<dbReference type="PROSITE" id="PS50267">
    <property type="entry name" value="NA_NEUROTRAN_SYMP_3"/>
    <property type="match status" value="1"/>
</dbReference>
<gene>
    <name evidence="11" type="primary">SLC6A4</name>
    <name evidence="11" type="synonym">slc6a4a</name>
</gene>
<feature type="compositionally biased region" description="Polar residues" evidence="9">
    <location>
        <begin position="60"/>
        <end position="79"/>
    </location>
</feature>
<keyword evidence="2 8" id="KW-0813">Transport</keyword>
<evidence type="ECO:0000256" key="1">
    <source>
        <dbReference type="ARBA" id="ARBA00004141"/>
    </source>
</evidence>
<dbReference type="SUPFAM" id="SSF161070">
    <property type="entry name" value="SNF-like"/>
    <property type="match status" value="1"/>
</dbReference>
<feature type="binding site" evidence="6">
    <location>
        <position position="481"/>
    </location>
    <ligand>
        <name>Na(+)</name>
        <dbReference type="ChEBI" id="CHEBI:29101"/>
        <label>1</label>
    </ligand>
</feature>
<dbReference type="GO" id="GO:0046872">
    <property type="term" value="F:metal ion binding"/>
    <property type="evidence" value="ECO:0007669"/>
    <property type="project" value="UniProtKB-KW"/>
</dbReference>
<evidence type="ECO:0000256" key="2">
    <source>
        <dbReference type="ARBA" id="ARBA00022448"/>
    </source>
</evidence>
<evidence type="ECO:0000256" key="10">
    <source>
        <dbReference type="SAM" id="Phobius"/>
    </source>
</evidence>
<evidence type="ECO:0000256" key="9">
    <source>
        <dbReference type="SAM" id="MobiDB-lite"/>
    </source>
</evidence>